<evidence type="ECO:0000259" key="2">
    <source>
        <dbReference type="PROSITE" id="PS50181"/>
    </source>
</evidence>
<dbReference type="OrthoDB" id="258495at2759"/>
<dbReference type="SUPFAM" id="SSF81383">
    <property type="entry name" value="F-box domain"/>
    <property type="match status" value="1"/>
</dbReference>
<dbReference type="SUPFAM" id="SSF49899">
    <property type="entry name" value="Concanavalin A-like lectins/glucanases"/>
    <property type="match status" value="1"/>
</dbReference>
<dbReference type="AlphaFoldDB" id="A0A067C5Q0"/>
<dbReference type="PROSITE" id="PS50181">
    <property type="entry name" value="FBOX"/>
    <property type="match status" value="1"/>
</dbReference>
<proteinExistence type="predicted"/>
<evidence type="ECO:0008006" key="6">
    <source>
        <dbReference type="Google" id="ProtNLM"/>
    </source>
</evidence>
<feature type="domain" description="F-box" evidence="2">
    <location>
        <begin position="3"/>
        <end position="50"/>
    </location>
</feature>
<dbReference type="InterPro" id="IPR001810">
    <property type="entry name" value="F-box_dom"/>
</dbReference>
<dbReference type="Proteomes" id="UP000030745">
    <property type="component" value="Unassembled WGS sequence"/>
</dbReference>
<dbReference type="InterPro" id="IPR003877">
    <property type="entry name" value="SPRY_dom"/>
</dbReference>
<dbReference type="VEuPathDB" id="FungiDB:SPRG_08450"/>
<dbReference type="Gene3D" id="2.60.120.920">
    <property type="match status" value="1"/>
</dbReference>
<feature type="region of interest" description="Disordered" evidence="1">
    <location>
        <begin position="345"/>
        <end position="387"/>
    </location>
</feature>
<feature type="region of interest" description="Disordered" evidence="1">
    <location>
        <begin position="531"/>
        <end position="558"/>
    </location>
</feature>
<dbReference type="GeneID" id="24130669"/>
<dbReference type="Pfam" id="PF12937">
    <property type="entry name" value="F-box-like"/>
    <property type="match status" value="1"/>
</dbReference>
<dbReference type="SMART" id="SM00449">
    <property type="entry name" value="SPRY"/>
    <property type="match status" value="1"/>
</dbReference>
<dbReference type="EMBL" id="KK583226">
    <property type="protein sequence ID" value="KDO26089.1"/>
    <property type="molecule type" value="Genomic_DNA"/>
</dbReference>
<accession>A0A067C5Q0</accession>
<dbReference type="InterPro" id="IPR013320">
    <property type="entry name" value="ConA-like_dom_sf"/>
</dbReference>
<dbReference type="RefSeq" id="XP_012203085.1">
    <property type="nucleotide sequence ID" value="XM_012347695.1"/>
</dbReference>
<feature type="compositionally biased region" description="Basic and acidic residues" evidence="1">
    <location>
        <begin position="542"/>
        <end position="551"/>
    </location>
</feature>
<dbReference type="InterPro" id="IPR036047">
    <property type="entry name" value="F-box-like_dom_sf"/>
</dbReference>
<evidence type="ECO:0000313" key="4">
    <source>
        <dbReference type="EMBL" id="KDO26089.1"/>
    </source>
</evidence>
<dbReference type="Gene3D" id="1.20.1280.50">
    <property type="match status" value="1"/>
</dbReference>
<dbReference type="PROSITE" id="PS50188">
    <property type="entry name" value="B302_SPRY"/>
    <property type="match status" value="1"/>
</dbReference>
<reference evidence="4 5" key="1">
    <citation type="journal article" date="2013" name="PLoS Genet.">
        <title>Distinctive expansion of potential virulence genes in the genome of the oomycete fish pathogen Saprolegnia parasitica.</title>
        <authorList>
            <person name="Jiang R.H."/>
            <person name="de Bruijn I."/>
            <person name="Haas B.J."/>
            <person name="Belmonte R."/>
            <person name="Lobach L."/>
            <person name="Christie J."/>
            <person name="van den Ackerveken G."/>
            <person name="Bottin A."/>
            <person name="Bulone V."/>
            <person name="Diaz-Moreno S.M."/>
            <person name="Dumas B."/>
            <person name="Fan L."/>
            <person name="Gaulin E."/>
            <person name="Govers F."/>
            <person name="Grenville-Briggs L.J."/>
            <person name="Horner N.R."/>
            <person name="Levin J.Z."/>
            <person name="Mammella M."/>
            <person name="Meijer H.J."/>
            <person name="Morris P."/>
            <person name="Nusbaum C."/>
            <person name="Oome S."/>
            <person name="Phillips A.J."/>
            <person name="van Rooyen D."/>
            <person name="Rzeszutek E."/>
            <person name="Saraiva M."/>
            <person name="Secombes C.J."/>
            <person name="Seidl M.F."/>
            <person name="Snel B."/>
            <person name="Stassen J.H."/>
            <person name="Sykes S."/>
            <person name="Tripathy S."/>
            <person name="van den Berg H."/>
            <person name="Vega-Arreguin J.C."/>
            <person name="Wawra S."/>
            <person name="Young S.K."/>
            <person name="Zeng Q."/>
            <person name="Dieguez-Uribeondo J."/>
            <person name="Russ C."/>
            <person name="Tyler B.M."/>
            <person name="van West P."/>
        </authorList>
    </citation>
    <scope>NUCLEOTIDE SEQUENCE [LARGE SCALE GENOMIC DNA]</scope>
    <source>
        <strain evidence="4 5">CBS 223.65</strain>
    </source>
</reference>
<dbReference type="InterPro" id="IPR043136">
    <property type="entry name" value="B30.2/SPRY_sf"/>
</dbReference>
<organism evidence="4 5">
    <name type="scientific">Saprolegnia parasitica (strain CBS 223.65)</name>
    <dbReference type="NCBI Taxonomy" id="695850"/>
    <lineage>
        <taxon>Eukaryota</taxon>
        <taxon>Sar</taxon>
        <taxon>Stramenopiles</taxon>
        <taxon>Oomycota</taxon>
        <taxon>Saprolegniomycetes</taxon>
        <taxon>Saprolegniales</taxon>
        <taxon>Saprolegniaceae</taxon>
        <taxon>Saprolegnia</taxon>
    </lineage>
</organism>
<dbReference type="STRING" id="695850.A0A067C5Q0"/>
<dbReference type="OMA" id="LENHAGW"/>
<dbReference type="PANTHER" id="PTHR12864">
    <property type="entry name" value="RAN BINDING PROTEIN 9-RELATED"/>
    <property type="match status" value="1"/>
</dbReference>
<evidence type="ECO:0000256" key="1">
    <source>
        <dbReference type="SAM" id="MobiDB-lite"/>
    </source>
</evidence>
<dbReference type="Pfam" id="PF00622">
    <property type="entry name" value="SPRY"/>
    <property type="match status" value="1"/>
</dbReference>
<feature type="domain" description="B30.2/SPRY" evidence="3">
    <location>
        <begin position="98"/>
        <end position="309"/>
    </location>
</feature>
<dbReference type="InterPro" id="IPR001870">
    <property type="entry name" value="B30.2/SPRY"/>
</dbReference>
<keyword evidence="5" id="KW-1185">Reference proteome</keyword>
<evidence type="ECO:0000259" key="3">
    <source>
        <dbReference type="PROSITE" id="PS50188"/>
    </source>
</evidence>
<gene>
    <name evidence="4" type="ORF">SPRG_08450</name>
</gene>
<evidence type="ECO:0000313" key="5">
    <source>
        <dbReference type="Proteomes" id="UP000030745"/>
    </source>
</evidence>
<dbReference type="CDD" id="cd12885">
    <property type="entry name" value="SPRY_RanBP_like"/>
    <property type="match status" value="1"/>
</dbReference>
<dbReference type="InterPro" id="IPR044736">
    <property type="entry name" value="Gid1/RanBPM/SPLA_SPRY"/>
</dbReference>
<protein>
    <recommendedName>
        <fullName evidence="6">F-box domain-containing protein</fullName>
    </recommendedName>
</protein>
<dbReference type="InterPro" id="IPR050618">
    <property type="entry name" value="Ubq-SigPath_Reg"/>
</dbReference>
<name>A0A067C5Q0_SAPPC</name>
<sequence length="558" mass="61992">MDVARFETLPHDLVVRIVGCLDSHGLRALSSTSRLLHGLITERDSLWKNVFRRQWASANFALPAPLVLSPFLAAKYPRHSDAYHYLCQAMRMVPSTMDLDFLDEFDEDDRDEYAITDLTGREVGAPQRFAMTKFLDGEYSEGRSVRSNVPVRFKPTVVVHRPTATGPFVVDVVSTVYFEVTLAATPIEPRDPGDANNTNGFFSVGFIASSFALLENHAGWEPWSYGYHSSDGAYITEPDGPVVVGTYGPSDTVGCGIHYGPGHEATLFLTKNGHRFDTAFAVCPGRALFPCVGTNTTYPVSVNFGATPFRYSPFATDVDDAERQRAIGEAPMDYEGYLDEYVAEDEEDDDDGDGDDADDDDDDYDGSYYEDDDYYDADADAYDDDADEEMYDDDDEYYEDEDLMEQYRGYFFGRGGDDDDDDGDDEHERMAALLRAHPDVQRFLHHLYSHTTHDVMVAAANGDPRELVQAMLSMANDVLPPAPAVARSEAVAQRVATPPAQRVSTPSVDPDMATLEEAMQDLLAETVLAPASSSSAYDSDEELRRKYHVSDDPLDEVD</sequence>
<dbReference type="KEGG" id="spar:SPRG_08450"/>